<dbReference type="SUPFAM" id="SSF81296">
    <property type="entry name" value="E set domains"/>
    <property type="match status" value="1"/>
</dbReference>
<keyword evidence="8" id="KW-1185">Reference proteome</keyword>
<keyword evidence="4" id="KW-0732">Signal</keyword>
<dbReference type="STRING" id="6573.A0A210PIS0"/>
<dbReference type="Proteomes" id="UP000242188">
    <property type="component" value="Unassembled WGS sequence"/>
</dbReference>
<dbReference type="PANTHER" id="PTHR11306">
    <property type="entry name" value="NIEMANN PICK TYPE C2 PROTEIN NPC2-RELATED"/>
    <property type="match status" value="1"/>
</dbReference>
<evidence type="ECO:0000256" key="1">
    <source>
        <dbReference type="ARBA" id="ARBA00004613"/>
    </source>
</evidence>
<gene>
    <name evidence="7" type="ORF">KP79_PYT20014</name>
</gene>
<accession>A0A210PIS0</accession>
<dbReference type="FunFam" id="2.60.40.770:FF:000001">
    <property type="entry name" value="NPC intracellular cholesterol transporter 2"/>
    <property type="match status" value="1"/>
</dbReference>
<comment type="similarity">
    <text evidence="2">Belongs to the NPC2 family.</text>
</comment>
<organism evidence="7 8">
    <name type="scientific">Mizuhopecten yessoensis</name>
    <name type="common">Japanese scallop</name>
    <name type="synonym">Patinopecten yessoensis</name>
    <dbReference type="NCBI Taxonomy" id="6573"/>
    <lineage>
        <taxon>Eukaryota</taxon>
        <taxon>Metazoa</taxon>
        <taxon>Spiralia</taxon>
        <taxon>Lophotrochozoa</taxon>
        <taxon>Mollusca</taxon>
        <taxon>Bivalvia</taxon>
        <taxon>Autobranchia</taxon>
        <taxon>Pteriomorphia</taxon>
        <taxon>Pectinida</taxon>
        <taxon>Pectinoidea</taxon>
        <taxon>Pectinidae</taxon>
        <taxon>Mizuhopecten</taxon>
    </lineage>
</organism>
<evidence type="ECO:0000313" key="8">
    <source>
        <dbReference type="Proteomes" id="UP000242188"/>
    </source>
</evidence>
<sequence>MEYLPSEYQFITAKKMTTSDILCPLVWISPDIRQEVDHRAKASKGSKMKYTVVVLSALLVTALANPITFKDCGSTGATIQSVDVSGCTAEPCHLVHGTNATVSVNYTATEDVTHPTNSIYGIIDGVPIKFPTEEDCCASKNLDCPIKSGSQSQYKNSIFVAPAYPEITLVVKMAILDDKKHEFLCIVFPAIITSS</sequence>
<dbReference type="GO" id="GO:0032934">
    <property type="term" value="F:sterol binding"/>
    <property type="evidence" value="ECO:0007669"/>
    <property type="project" value="InterPro"/>
</dbReference>
<dbReference type="GO" id="GO:0005576">
    <property type="term" value="C:extracellular region"/>
    <property type="evidence" value="ECO:0007669"/>
    <property type="project" value="UniProtKB-SubCell"/>
</dbReference>
<evidence type="ECO:0000256" key="3">
    <source>
        <dbReference type="ARBA" id="ARBA00022525"/>
    </source>
</evidence>
<evidence type="ECO:0000256" key="5">
    <source>
        <dbReference type="ARBA" id="ARBA00023157"/>
    </source>
</evidence>
<keyword evidence="3" id="KW-0964">Secreted</keyword>
<dbReference type="Pfam" id="PF02221">
    <property type="entry name" value="E1_DerP2_DerF2"/>
    <property type="match status" value="1"/>
</dbReference>
<dbReference type="InterPro" id="IPR003172">
    <property type="entry name" value="ML_dom"/>
</dbReference>
<dbReference type="Gene3D" id="2.60.40.770">
    <property type="match status" value="1"/>
</dbReference>
<evidence type="ECO:0000256" key="4">
    <source>
        <dbReference type="ARBA" id="ARBA00022729"/>
    </source>
</evidence>
<evidence type="ECO:0000256" key="2">
    <source>
        <dbReference type="ARBA" id="ARBA00006370"/>
    </source>
</evidence>
<dbReference type="InterPro" id="IPR039670">
    <property type="entry name" value="NPC2-like"/>
</dbReference>
<evidence type="ECO:0000313" key="7">
    <source>
        <dbReference type="EMBL" id="OWF36382.1"/>
    </source>
</evidence>
<dbReference type="PANTHER" id="PTHR11306:SF68">
    <property type="entry name" value="NPC INTRACELLULAR CHOLESTEROL TRANSPORTER 2"/>
    <property type="match status" value="1"/>
</dbReference>
<dbReference type="EMBL" id="NEDP02076629">
    <property type="protein sequence ID" value="OWF36382.1"/>
    <property type="molecule type" value="Genomic_DNA"/>
</dbReference>
<reference evidence="7 8" key="1">
    <citation type="journal article" date="2017" name="Nat. Ecol. Evol.">
        <title>Scallop genome provides insights into evolution of bilaterian karyotype and development.</title>
        <authorList>
            <person name="Wang S."/>
            <person name="Zhang J."/>
            <person name="Jiao W."/>
            <person name="Li J."/>
            <person name="Xun X."/>
            <person name="Sun Y."/>
            <person name="Guo X."/>
            <person name="Huan P."/>
            <person name="Dong B."/>
            <person name="Zhang L."/>
            <person name="Hu X."/>
            <person name="Sun X."/>
            <person name="Wang J."/>
            <person name="Zhao C."/>
            <person name="Wang Y."/>
            <person name="Wang D."/>
            <person name="Huang X."/>
            <person name="Wang R."/>
            <person name="Lv J."/>
            <person name="Li Y."/>
            <person name="Zhang Z."/>
            <person name="Liu B."/>
            <person name="Lu W."/>
            <person name="Hui Y."/>
            <person name="Liang J."/>
            <person name="Zhou Z."/>
            <person name="Hou R."/>
            <person name="Li X."/>
            <person name="Liu Y."/>
            <person name="Li H."/>
            <person name="Ning X."/>
            <person name="Lin Y."/>
            <person name="Zhao L."/>
            <person name="Xing Q."/>
            <person name="Dou J."/>
            <person name="Li Y."/>
            <person name="Mao J."/>
            <person name="Guo H."/>
            <person name="Dou H."/>
            <person name="Li T."/>
            <person name="Mu C."/>
            <person name="Jiang W."/>
            <person name="Fu Q."/>
            <person name="Fu X."/>
            <person name="Miao Y."/>
            <person name="Liu J."/>
            <person name="Yu Q."/>
            <person name="Li R."/>
            <person name="Liao H."/>
            <person name="Li X."/>
            <person name="Kong Y."/>
            <person name="Jiang Z."/>
            <person name="Chourrout D."/>
            <person name="Li R."/>
            <person name="Bao Z."/>
        </authorList>
    </citation>
    <scope>NUCLEOTIDE SEQUENCE [LARGE SCALE GENOMIC DNA]</scope>
    <source>
        <strain evidence="7 8">PY_sf001</strain>
    </source>
</reference>
<evidence type="ECO:0000259" key="6">
    <source>
        <dbReference type="SMART" id="SM00737"/>
    </source>
</evidence>
<dbReference type="AlphaFoldDB" id="A0A210PIS0"/>
<dbReference type="InterPro" id="IPR014756">
    <property type="entry name" value="Ig_E-set"/>
</dbReference>
<dbReference type="GO" id="GO:0032367">
    <property type="term" value="P:intracellular cholesterol transport"/>
    <property type="evidence" value="ECO:0007669"/>
    <property type="project" value="InterPro"/>
</dbReference>
<dbReference type="InterPro" id="IPR033916">
    <property type="entry name" value="ML_Npc2-like"/>
</dbReference>
<comment type="caution">
    <text evidence="7">The sequence shown here is derived from an EMBL/GenBank/DDBJ whole genome shotgun (WGS) entry which is preliminary data.</text>
</comment>
<name>A0A210PIS0_MIZYE</name>
<keyword evidence="5" id="KW-1015">Disulfide bond</keyword>
<dbReference type="SMART" id="SM00737">
    <property type="entry name" value="ML"/>
    <property type="match status" value="1"/>
</dbReference>
<dbReference type="CDD" id="cd00916">
    <property type="entry name" value="Npc2_like"/>
    <property type="match status" value="1"/>
</dbReference>
<proteinExistence type="inferred from homology"/>
<comment type="subcellular location">
    <subcellularLocation>
        <location evidence="1">Secreted</location>
    </subcellularLocation>
</comment>
<dbReference type="OrthoDB" id="6489092at2759"/>
<protein>
    <submittedName>
        <fullName evidence="7">Epididymal secretory protein E1</fullName>
    </submittedName>
</protein>
<feature type="domain" description="MD-2-related lipid-recognition" evidence="6">
    <location>
        <begin position="69"/>
        <end position="190"/>
    </location>
</feature>